<dbReference type="InterPro" id="IPR012000">
    <property type="entry name" value="Thiamin_PyroP_enz_cen_dom"/>
</dbReference>
<dbReference type="Gene3D" id="3.40.50.1220">
    <property type="entry name" value="TPP-binding domain"/>
    <property type="match status" value="1"/>
</dbReference>
<evidence type="ECO:0008006" key="9">
    <source>
        <dbReference type="Google" id="ProtNLM"/>
    </source>
</evidence>
<dbReference type="Pfam" id="PF02775">
    <property type="entry name" value="TPP_enzyme_C"/>
    <property type="match status" value="1"/>
</dbReference>
<dbReference type="GO" id="GO:0030976">
    <property type="term" value="F:thiamine pyrophosphate binding"/>
    <property type="evidence" value="ECO:0007669"/>
    <property type="project" value="InterPro"/>
</dbReference>
<dbReference type="CDD" id="cd07035">
    <property type="entry name" value="TPP_PYR_POX_like"/>
    <property type="match status" value="1"/>
</dbReference>
<dbReference type="GO" id="GO:0000287">
    <property type="term" value="F:magnesium ion binding"/>
    <property type="evidence" value="ECO:0007669"/>
    <property type="project" value="InterPro"/>
</dbReference>
<dbReference type="SUPFAM" id="SSF52518">
    <property type="entry name" value="Thiamin diphosphate-binding fold (THDP-binding)"/>
    <property type="match status" value="2"/>
</dbReference>
<dbReference type="InterPro" id="IPR011766">
    <property type="entry name" value="TPP_enzyme_TPP-bd"/>
</dbReference>
<evidence type="ECO:0000256" key="1">
    <source>
        <dbReference type="ARBA" id="ARBA00007812"/>
    </source>
</evidence>
<protein>
    <recommendedName>
        <fullName evidence="9">Acetolactate synthase</fullName>
    </recommendedName>
</protein>
<dbReference type="InterPro" id="IPR029061">
    <property type="entry name" value="THDP-binding"/>
</dbReference>
<gene>
    <name evidence="7" type="ORF">A3J65_04550</name>
</gene>
<dbReference type="InterPro" id="IPR029035">
    <property type="entry name" value="DHS-like_NAD/FAD-binding_dom"/>
</dbReference>
<evidence type="ECO:0000313" key="8">
    <source>
        <dbReference type="Proteomes" id="UP000178501"/>
    </source>
</evidence>
<comment type="similarity">
    <text evidence="1 3">Belongs to the TPP enzyme family.</text>
</comment>
<name>A0A1G1YDE0_9BACT</name>
<dbReference type="FunFam" id="3.40.50.970:FF:000007">
    <property type="entry name" value="Acetolactate synthase"/>
    <property type="match status" value="1"/>
</dbReference>
<feature type="domain" description="Thiamine pyrophosphate enzyme central" evidence="4">
    <location>
        <begin position="197"/>
        <end position="335"/>
    </location>
</feature>
<evidence type="ECO:0000259" key="6">
    <source>
        <dbReference type="Pfam" id="PF02776"/>
    </source>
</evidence>
<dbReference type="Proteomes" id="UP000178501">
    <property type="component" value="Unassembled WGS sequence"/>
</dbReference>
<evidence type="ECO:0000259" key="4">
    <source>
        <dbReference type="Pfam" id="PF00205"/>
    </source>
</evidence>
<dbReference type="GO" id="GO:0009097">
    <property type="term" value="P:isoleucine biosynthetic process"/>
    <property type="evidence" value="ECO:0007669"/>
    <property type="project" value="TreeGrafter"/>
</dbReference>
<comment type="caution">
    <text evidence="7">The sequence shown here is derived from an EMBL/GenBank/DDBJ whole genome shotgun (WGS) entry which is preliminary data.</text>
</comment>
<dbReference type="GO" id="GO:0003984">
    <property type="term" value="F:acetolactate synthase activity"/>
    <property type="evidence" value="ECO:0007669"/>
    <property type="project" value="TreeGrafter"/>
</dbReference>
<dbReference type="Gene3D" id="3.40.50.970">
    <property type="match status" value="2"/>
</dbReference>
<dbReference type="PANTHER" id="PTHR18968:SF142">
    <property type="entry name" value="ACETOLACTATE SYNTHASE"/>
    <property type="match status" value="1"/>
</dbReference>
<evidence type="ECO:0000256" key="2">
    <source>
        <dbReference type="ARBA" id="ARBA00023052"/>
    </source>
</evidence>
<dbReference type="Pfam" id="PF02776">
    <property type="entry name" value="TPP_enzyme_N"/>
    <property type="match status" value="1"/>
</dbReference>
<keyword evidence="2 3" id="KW-0786">Thiamine pyrophosphate</keyword>
<accession>A0A1G1YDE0</accession>
<feature type="domain" description="Thiamine pyrophosphate enzyme TPP-binding" evidence="5">
    <location>
        <begin position="397"/>
        <end position="548"/>
    </location>
</feature>
<dbReference type="SUPFAM" id="SSF52467">
    <property type="entry name" value="DHS-like NAD/FAD-binding domain"/>
    <property type="match status" value="1"/>
</dbReference>
<dbReference type="InterPro" id="IPR045229">
    <property type="entry name" value="TPP_enz"/>
</dbReference>
<dbReference type="EMBL" id="MHIK01000064">
    <property type="protein sequence ID" value="OGY50271.1"/>
    <property type="molecule type" value="Genomic_DNA"/>
</dbReference>
<proteinExistence type="inferred from homology"/>
<reference evidence="7 8" key="1">
    <citation type="journal article" date="2016" name="Nat. Commun.">
        <title>Thousands of microbial genomes shed light on interconnected biogeochemical processes in an aquifer system.</title>
        <authorList>
            <person name="Anantharaman K."/>
            <person name="Brown C.T."/>
            <person name="Hug L.A."/>
            <person name="Sharon I."/>
            <person name="Castelle C.J."/>
            <person name="Probst A.J."/>
            <person name="Thomas B.C."/>
            <person name="Singh A."/>
            <person name="Wilkins M.J."/>
            <person name="Karaoz U."/>
            <person name="Brodie E.L."/>
            <person name="Williams K.H."/>
            <person name="Hubbard S.S."/>
            <person name="Banfield J.F."/>
        </authorList>
    </citation>
    <scope>NUCLEOTIDE SEQUENCE [LARGE SCALE GENOMIC DNA]</scope>
</reference>
<dbReference type="GO" id="GO:0009099">
    <property type="term" value="P:L-valine biosynthetic process"/>
    <property type="evidence" value="ECO:0007669"/>
    <property type="project" value="TreeGrafter"/>
</dbReference>
<sequence>MKLSDYVLKYLAERGIKHVFLITGSAVANLVDSFRNIKEIKYICTQHEQAAAMAAEAYSRLTKNLGAAMATSGPGATNLITGICCAFFDSIPVIYITGQVNTYESKREKKVRQVGFQETDIVSVVKPITKYAVLVDDPKKIKFYLDQAIYLAKSGRPGPVLLDLPMDVQRSEINPEELEGFIPSDAGGSLTATDYKINQIIDLLKAAQRPILLFGAGVKLANAEKEAGQLINKLNIPFTLSWGAIDLAGHDHPLFAGTFGVSAGRPGNFAVANADLILAVGSRLDTRQTGGKPETFAREAKKIIVDIEAAEIFKDRGLKPDLGIVADAKEFIGRLLGGLNNFRTPNTSEWLKKIKIWKDKYPLCPPACAKQSAKVNMYYFMKILAEELKSDDIIITDTGSNLIWTLQGFCVKDGQRLFSAFGNSPMGYSLPAAIGASIALNNKPIICIIGDGGLQMNIQELQTIYHYKLPIKIFVINNNAYGLIKQFQDIWFNSHYEAACPEKGCSFPDFLKVGQAYGLKTEMINNHEELRSKLKKALASNEAILCNVEARDDEKIIPKLEFGKPIEDAAPLLDRDEFKKEMIIKPLD</sequence>
<evidence type="ECO:0000256" key="3">
    <source>
        <dbReference type="RuleBase" id="RU362132"/>
    </source>
</evidence>
<dbReference type="AlphaFoldDB" id="A0A1G1YDE0"/>
<dbReference type="GO" id="GO:0050660">
    <property type="term" value="F:flavin adenine dinucleotide binding"/>
    <property type="evidence" value="ECO:0007669"/>
    <property type="project" value="TreeGrafter"/>
</dbReference>
<dbReference type="GO" id="GO:0005948">
    <property type="term" value="C:acetolactate synthase complex"/>
    <property type="evidence" value="ECO:0007669"/>
    <property type="project" value="TreeGrafter"/>
</dbReference>
<evidence type="ECO:0000313" key="7">
    <source>
        <dbReference type="EMBL" id="OGY50271.1"/>
    </source>
</evidence>
<dbReference type="Pfam" id="PF00205">
    <property type="entry name" value="TPP_enzyme_M"/>
    <property type="match status" value="1"/>
</dbReference>
<dbReference type="InterPro" id="IPR012001">
    <property type="entry name" value="Thiamin_PyroP_enz_TPP-bd_dom"/>
</dbReference>
<organism evidence="7 8">
    <name type="scientific">Candidatus Buchananbacteria bacterium RIFCSPHIGHO2_02_FULL_45_11b</name>
    <dbReference type="NCBI Taxonomy" id="1797541"/>
    <lineage>
        <taxon>Bacteria</taxon>
        <taxon>Candidatus Buchananiibacteriota</taxon>
    </lineage>
</organism>
<feature type="domain" description="Thiamine pyrophosphate enzyme N-terminal TPP-binding" evidence="6">
    <location>
        <begin position="1"/>
        <end position="122"/>
    </location>
</feature>
<dbReference type="PANTHER" id="PTHR18968">
    <property type="entry name" value="THIAMINE PYROPHOSPHATE ENZYMES"/>
    <property type="match status" value="1"/>
</dbReference>
<evidence type="ECO:0000259" key="5">
    <source>
        <dbReference type="Pfam" id="PF02775"/>
    </source>
</evidence>